<proteinExistence type="predicted"/>
<evidence type="ECO:0000256" key="1">
    <source>
        <dbReference type="SAM" id="SignalP"/>
    </source>
</evidence>
<organism evidence="3 4">
    <name type="scientific">Burkholderia vietnamiensis</name>
    <dbReference type="NCBI Taxonomy" id="60552"/>
    <lineage>
        <taxon>Bacteria</taxon>
        <taxon>Pseudomonadati</taxon>
        <taxon>Pseudomonadota</taxon>
        <taxon>Betaproteobacteria</taxon>
        <taxon>Burkholderiales</taxon>
        <taxon>Burkholderiaceae</taxon>
        <taxon>Burkholderia</taxon>
        <taxon>Burkholderia cepacia complex</taxon>
    </lineage>
</organism>
<dbReference type="Pfam" id="PF10671">
    <property type="entry name" value="TcpQ"/>
    <property type="match status" value="1"/>
</dbReference>
<feature type="domain" description="Toxin co-regulated pilus biosynthesis protein Q C-terminal" evidence="2">
    <location>
        <begin position="117"/>
        <end position="193"/>
    </location>
</feature>
<comment type="caution">
    <text evidence="3">The sequence shown here is derived from an EMBL/GenBank/DDBJ whole genome shotgun (WGS) entry which is preliminary data.</text>
</comment>
<feature type="signal peptide" evidence="1">
    <location>
        <begin position="1"/>
        <end position="31"/>
    </location>
</feature>
<evidence type="ECO:0000259" key="2">
    <source>
        <dbReference type="Pfam" id="PF10671"/>
    </source>
</evidence>
<gene>
    <name evidence="3" type="ORF">I5589_17350</name>
</gene>
<dbReference type="Gene3D" id="3.55.50.70">
    <property type="match status" value="1"/>
</dbReference>
<keyword evidence="4" id="KW-1185">Reference proteome</keyword>
<dbReference type="Proteomes" id="UP000808215">
    <property type="component" value="Unassembled WGS sequence"/>
</dbReference>
<evidence type="ECO:0000313" key="3">
    <source>
        <dbReference type="EMBL" id="MBJ9688841.1"/>
    </source>
</evidence>
<dbReference type="InterPro" id="IPR018927">
    <property type="entry name" value="Pilus_synth_Q_C"/>
</dbReference>
<protein>
    <submittedName>
        <fullName evidence="3">Toxin co-regulated pilus biosynthesis Q family protein</fullName>
    </submittedName>
</protein>
<sequence length="198" mass="20545">MMRLPLQPRVHSFALGLIVFAIASMMHAANAADSDLPSAVHIAPYHPIQAARSAKLPAPKPAPVVTPASVAAAAPVGASAPATGSIAASIVPPASLSPSETVVTTAPVPSLDFDNAYRLAAGMSLQTQLREWAQKSGWNVIWNLPRDWIVPGDAAYGPDFQTAATQVVQDLAAAGIDVRADLFTGNRTLVVHEAGESE</sequence>
<feature type="chain" id="PRO_5046935686" evidence="1">
    <location>
        <begin position="32"/>
        <end position="198"/>
    </location>
</feature>
<accession>A0ABS1AZ78</accession>
<keyword evidence="1" id="KW-0732">Signal</keyword>
<dbReference type="RefSeq" id="WP_200091677.1">
    <property type="nucleotide sequence ID" value="NZ_JADVKH010000037.1"/>
</dbReference>
<evidence type="ECO:0000313" key="4">
    <source>
        <dbReference type="Proteomes" id="UP000808215"/>
    </source>
</evidence>
<reference evidence="3 4" key="1">
    <citation type="submission" date="2020-11" db="EMBL/GenBank/DDBJ databases">
        <title>Enhanced detection system for hospital associated transmission using whole genome sequencing surveillance.</title>
        <authorList>
            <person name="Harrison L.H."/>
            <person name="Van Tyne D."/>
            <person name="Marsh J.W."/>
            <person name="Griffith M.P."/>
            <person name="Snyder D.J."/>
            <person name="Cooper V.S."/>
            <person name="Mustapha M."/>
        </authorList>
    </citation>
    <scope>NUCLEOTIDE SEQUENCE [LARGE SCALE GENOMIC DNA]</scope>
    <source>
        <strain evidence="3 4">BC00020</strain>
    </source>
</reference>
<name>A0ABS1AZ78_BURVI</name>
<dbReference type="EMBL" id="JADVKH010000037">
    <property type="protein sequence ID" value="MBJ9688841.1"/>
    <property type="molecule type" value="Genomic_DNA"/>
</dbReference>